<evidence type="ECO:0000313" key="4">
    <source>
        <dbReference type="Proteomes" id="UP001595817"/>
    </source>
</evidence>
<dbReference type="InterPro" id="IPR014710">
    <property type="entry name" value="RmlC-like_jellyroll"/>
</dbReference>
<evidence type="ECO:0000256" key="1">
    <source>
        <dbReference type="SAM" id="MobiDB-lite"/>
    </source>
</evidence>
<reference evidence="4" key="1">
    <citation type="journal article" date="2019" name="Int. J. Syst. Evol. Microbiol.">
        <title>The Global Catalogue of Microorganisms (GCM) 10K type strain sequencing project: providing services to taxonomists for standard genome sequencing and annotation.</title>
        <authorList>
            <consortium name="The Broad Institute Genomics Platform"/>
            <consortium name="The Broad Institute Genome Sequencing Center for Infectious Disease"/>
            <person name="Wu L."/>
            <person name="Ma J."/>
        </authorList>
    </citation>
    <scope>NUCLEOTIDE SEQUENCE [LARGE SCALE GENOMIC DNA]</scope>
    <source>
        <strain evidence="4">CCUG 59778</strain>
    </source>
</reference>
<dbReference type="InterPro" id="IPR011051">
    <property type="entry name" value="RmlC_Cupin_sf"/>
</dbReference>
<feature type="region of interest" description="Disordered" evidence="1">
    <location>
        <begin position="139"/>
        <end position="165"/>
    </location>
</feature>
<dbReference type="PIRSF" id="PIRSF019307">
    <property type="entry name" value="UCP019307"/>
    <property type="match status" value="1"/>
</dbReference>
<protein>
    <submittedName>
        <fullName evidence="3">Cupin domain-containing protein</fullName>
    </submittedName>
</protein>
<accession>A0ABV8X814</accession>
<dbReference type="InterPro" id="IPR047121">
    <property type="entry name" value="YjiB-like"/>
</dbReference>
<dbReference type="EMBL" id="JBHSEC010000022">
    <property type="protein sequence ID" value="MFC4411711.1"/>
    <property type="molecule type" value="Genomic_DNA"/>
</dbReference>
<dbReference type="PANTHER" id="PTHR36448:SF2">
    <property type="entry name" value="CUPIN TYPE-1 DOMAIN-CONTAINING PROTEIN"/>
    <property type="match status" value="1"/>
</dbReference>
<feature type="domain" description="Cupin type-2" evidence="2">
    <location>
        <begin position="56"/>
        <end position="104"/>
    </location>
</feature>
<dbReference type="SUPFAM" id="SSF51182">
    <property type="entry name" value="RmlC-like cupins"/>
    <property type="match status" value="1"/>
</dbReference>
<evidence type="ECO:0000313" key="3">
    <source>
        <dbReference type="EMBL" id="MFC4411711.1"/>
    </source>
</evidence>
<dbReference type="Gene3D" id="2.60.120.10">
    <property type="entry name" value="Jelly Rolls"/>
    <property type="match status" value="1"/>
</dbReference>
<keyword evidence="4" id="KW-1185">Reference proteome</keyword>
<dbReference type="InterPro" id="IPR013096">
    <property type="entry name" value="Cupin_2"/>
</dbReference>
<proteinExistence type="predicted"/>
<dbReference type="InterPro" id="IPR014500">
    <property type="entry name" value="UCP019307_cupin"/>
</dbReference>
<dbReference type="Pfam" id="PF07883">
    <property type="entry name" value="Cupin_2"/>
    <property type="match status" value="1"/>
</dbReference>
<evidence type="ECO:0000259" key="2">
    <source>
        <dbReference type="Pfam" id="PF07883"/>
    </source>
</evidence>
<dbReference type="Proteomes" id="UP001595817">
    <property type="component" value="Unassembled WGS sequence"/>
</dbReference>
<name>A0ABV8X814_9LACT</name>
<sequence>MEGQVRSFFLEDRGDIPNNQHLPVIFYQGVFDDGLNMEAAFARHNWTNSWTGDIYDYHHYHSNTHEVLGVKSGKATLLLGGDDGERLELDAGDVIVLPAGTGHKKLESNFDFEVIGAYPNGMSHNLRERDPHGRAESLDEIQNVPVPDMDPVYGEDGPLRHKWVK</sequence>
<organism evidence="3 4">
    <name type="scientific">Chungangia koreensis</name>
    <dbReference type="NCBI Taxonomy" id="752657"/>
    <lineage>
        <taxon>Bacteria</taxon>
        <taxon>Bacillati</taxon>
        <taxon>Bacillota</taxon>
        <taxon>Bacilli</taxon>
        <taxon>Lactobacillales</taxon>
        <taxon>Chungangia</taxon>
    </lineage>
</organism>
<gene>
    <name evidence="3" type="ORF">ACFOZY_15070</name>
</gene>
<comment type="caution">
    <text evidence="3">The sequence shown here is derived from an EMBL/GenBank/DDBJ whole genome shotgun (WGS) entry which is preliminary data.</text>
</comment>
<dbReference type="PANTHER" id="PTHR36448">
    <property type="entry name" value="BLR7373 PROTEIN"/>
    <property type="match status" value="1"/>
</dbReference>
<dbReference type="RefSeq" id="WP_378156970.1">
    <property type="nucleotide sequence ID" value="NZ_JBHSEC010000022.1"/>
</dbReference>
<dbReference type="CDD" id="cd02219">
    <property type="entry name" value="cupin_YjlB-like"/>
    <property type="match status" value="1"/>
</dbReference>